<proteinExistence type="predicted"/>
<evidence type="ECO:0000256" key="1">
    <source>
        <dbReference type="SAM" id="MobiDB-lite"/>
    </source>
</evidence>
<sequence length="602" mass="60996">MCGKLDHVTADVGQAVEGEGAGGATAAAASGSGGEPDAGATAGPGTPGTSRSGSPLRASASGASGGVDAASEASASVGASLAAALLHTRRLALYLQMPDCVAACEAAMVDRVREAAAASAAARAAAAVAKTAASRVAQGPPPLDARLAAAADVYGARELLAAPLLLPPPPEAPLPPYLPCAGRAASATDPRAAALGYRVRLACLEQLVSWAKDNIAAVEAENQAQHSAWHQHRQGSGKAEAATTAALEREAAPPAFGELLAWAVCTAPHALTDPAARALVLQLPAAALEAALLAENFATDDESTVLLLLATWLAVNSVAAPVQLALQRLLRLGHMNEAYAVVLLPLLVEASWIALSRMELGLVAQCGGGSEARRKHICGAAVHLPSAREGARWFHTAPRPRPPPRVLDWDVDAAAIAAARPGDFIAASRFASGAKLVANGFEWTAGVVGAPAAPGGPADAVGVFLYCGLPQTVFSIATRTGGHYSLRSGPGEYKIFAHPGKLTLTAFRKAAGDGGSSVGSSVGSSGGSSGGSSKTWTAAVQLTLHEDEVVEFGHRWGDARALPLAAPESGRGQGQGQGADRLGPWEPYLLEGQLRGQLRWGE</sequence>
<comment type="caution">
    <text evidence="2">The sequence shown here is derived from an EMBL/GenBank/DDBJ whole genome shotgun (WGS) entry which is preliminary data.</text>
</comment>
<dbReference type="Proteomes" id="UP000650467">
    <property type="component" value="Unassembled WGS sequence"/>
</dbReference>
<protein>
    <recommendedName>
        <fullName evidence="4">BACK domain-containing protein</fullName>
    </recommendedName>
</protein>
<reference evidence="2" key="1">
    <citation type="journal article" date="2020" name="bioRxiv">
        <title>Comparative genomics of Chlamydomonas.</title>
        <authorList>
            <person name="Craig R.J."/>
            <person name="Hasan A.R."/>
            <person name="Ness R.W."/>
            <person name="Keightley P.D."/>
        </authorList>
    </citation>
    <scope>NUCLEOTIDE SEQUENCE</scope>
    <source>
        <strain evidence="2">SAG 7.73</strain>
    </source>
</reference>
<feature type="compositionally biased region" description="Low complexity" evidence="1">
    <location>
        <begin position="37"/>
        <end position="67"/>
    </location>
</feature>
<evidence type="ECO:0000313" key="3">
    <source>
        <dbReference type="Proteomes" id="UP000650467"/>
    </source>
</evidence>
<evidence type="ECO:0000313" key="2">
    <source>
        <dbReference type="EMBL" id="KAG2431760.1"/>
    </source>
</evidence>
<evidence type="ECO:0008006" key="4">
    <source>
        <dbReference type="Google" id="ProtNLM"/>
    </source>
</evidence>
<gene>
    <name evidence="2" type="ORF">HXX76_009256</name>
</gene>
<accession>A0A835T3F9</accession>
<name>A0A835T3F9_CHLIN</name>
<dbReference type="AlphaFoldDB" id="A0A835T3F9"/>
<keyword evidence="3" id="KW-1185">Reference proteome</keyword>
<feature type="region of interest" description="Disordered" evidence="1">
    <location>
        <begin position="21"/>
        <end position="67"/>
    </location>
</feature>
<dbReference type="EMBL" id="JAEHOC010000023">
    <property type="protein sequence ID" value="KAG2431760.1"/>
    <property type="molecule type" value="Genomic_DNA"/>
</dbReference>
<feature type="compositionally biased region" description="Low complexity" evidence="1">
    <location>
        <begin position="21"/>
        <end position="30"/>
    </location>
</feature>
<feature type="region of interest" description="Disordered" evidence="1">
    <location>
        <begin position="565"/>
        <end position="585"/>
    </location>
</feature>
<dbReference type="OrthoDB" id="10531806at2759"/>
<organism evidence="2 3">
    <name type="scientific">Chlamydomonas incerta</name>
    <dbReference type="NCBI Taxonomy" id="51695"/>
    <lineage>
        <taxon>Eukaryota</taxon>
        <taxon>Viridiplantae</taxon>
        <taxon>Chlorophyta</taxon>
        <taxon>core chlorophytes</taxon>
        <taxon>Chlorophyceae</taxon>
        <taxon>CS clade</taxon>
        <taxon>Chlamydomonadales</taxon>
        <taxon>Chlamydomonadaceae</taxon>
        <taxon>Chlamydomonas</taxon>
    </lineage>
</organism>